<dbReference type="EMBL" id="VKDK01000002">
    <property type="protein sequence ID" value="TRX64090.1"/>
    <property type="molecule type" value="Genomic_DNA"/>
</dbReference>
<name>A0A553G3N4_9CORY</name>
<dbReference type="PROSITE" id="PS51257">
    <property type="entry name" value="PROKAR_LIPOPROTEIN"/>
    <property type="match status" value="1"/>
</dbReference>
<evidence type="ECO:0000313" key="2">
    <source>
        <dbReference type="Proteomes" id="UP000320443"/>
    </source>
</evidence>
<organism evidence="1 2">
    <name type="scientific">Corynebacterium hiratae</name>
    <dbReference type="NCBI Taxonomy" id="3139423"/>
    <lineage>
        <taxon>Bacteria</taxon>
        <taxon>Bacillati</taxon>
        <taxon>Actinomycetota</taxon>
        <taxon>Actinomycetes</taxon>
        <taxon>Mycobacteriales</taxon>
        <taxon>Corynebacteriaceae</taxon>
        <taxon>Corynebacterium</taxon>
    </lineage>
</organism>
<protein>
    <submittedName>
        <fullName evidence="1">Uncharacterized protein</fullName>
    </submittedName>
</protein>
<comment type="caution">
    <text evidence="1">The sequence shown here is derived from an EMBL/GenBank/DDBJ whole genome shotgun (WGS) entry which is preliminary data.</text>
</comment>
<evidence type="ECO:0000313" key="1">
    <source>
        <dbReference type="EMBL" id="TRX64090.1"/>
    </source>
</evidence>
<keyword evidence="2" id="KW-1185">Reference proteome</keyword>
<dbReference type="AlphaFoldDB" id="A0A553G3N4"/>
<accession>A0A553G3N4</accession>
<proteinExistence type="predicted"/>
<dbReference type="Proteomes" id="UP000320443">
    <property type="component" value="Unassembled WGS sequence"/>
</dbReference>
<reference evidence="1 2" key="1">
    <citation type="submission" date="2019-07" db="EMBL/GenBank/DDBJ databases">
        <title>Draft genome of C. aurimucosum strain 2274.</title>
        <authorList>
            <person name="Pacheco L.G.C."/>
            <person name="Aguiar E.R.G.R."/>
            <person name="Santos C.S."/>
            <person name="Rocha D.J.P.G."/>
            <person name="Sant'Anna L.O."/>
            <person name="Mattos-Guaraldi A.L."/>
            <person name="Santos L.S."/>
        </authorList>
    </citation>
    <scope>NUCLEOTIDE SEQUENCE [LARGE SCALE GENOMIC DNA]</scope>
    <source>
        <strain evidence="1 2">2274</strain>
    </source>
</reference>
<sequence>MANRKKMEHVLGLARVSVIALLSGIALGSVAGCSLIGSANVIENIEEAAGVEEGEPGSVDMRVGDIFDSEYHRVIFICPGAVEEDVINASGGTWQGGTDEDDEWVPPSSGSVEIYRDAQGRGASKYVSSRASLDELDVCSALGGVVAVLPADEQVSFVRAEQGGPWKLH</sequence>
<gene>
    <name evidence="1" type="ORF">FNY97_01855</name>
</gene>
<dbReference type="RefSeq" id="WP_144012963.1">
    <property type="nucleotide sequence ID" value="NZ_VKDK01000002.1"/>
</dbReference>